<dbReference type="GO" id="GO:0007033">
    <property type="term" value="P:vacuole organization"/>
    <property type="evidence" value="ECO:0007669"/>
    <property type="project" value="TreeGrafter"/>
</dbReference>
<dbReference type="GO" id="GO:0007032">
    <property type="term" value="P:endosome organization"/>
    <property type="evidence" value="ECO:0007669"/>
    <property type="project" value="TreeGrafter"/>
</dbReference>
<evidence type="ECO:0000313" key="12">
    <source>
        <dbReference type="EMBL" id="POM82327.1"/>
    </source>
</evidence>
<organism evidence="12 13">
    <name type="scientific">Cryptosporidium meleagridis</name>
    <dbReference type="NCBI Taxonomy" id="93969"/>
    <lineage>
        <taxon>Eukaryota</taxon>
        <taxon>Sar</taxon>
        <taxon>Alveolata</taxon>
        <taxon>Apicomplexa</taxon>
        <taxon>Conoidasida</taxon>
        <taxon>Coccidia</taxon>
        <taxon>Eucoccidiorida</taxon>
        <taxon>Eimeriorina</taxon>
        <taxon>Cryptosporidiidae</taxon>
        <taxon>Cryptosporidium</taxon>
    </lineage>
</organism>
<keyword evidence="6" id="KW-0653">Protein transport</keyword>
<dbReference type="InterPro" id="IPR057308">
    <property type="entry name" value="CHCR_PEP5_VPS11"/>
</dbReference>
<dbReference type="InterPro" id="IPR001841">
    <property type="entry name" value="Znf_RING"/>
</dbReference>
<dbReference type="GO" id="GO:0030674">
    <property type="term" value="F:protein-macromolecule adaptor activity"/>
    <property type="evidence" value="ECO:0007669"/>
    <property type="project" value="TreeGrafter"/>
</dbReference>
<dbReference type="AlphaFoldDB" id="A0A2P4YWZ0"/>
<dbReference type="GO" id="GO:0008270">
    <property type="term" value="F:zinc ion binding"/>
    <property type="evidence" value="ECO:0007669"/>
    <property type="project" value="UniProtKB-KW"/>
</dbReference>
<evidence type="ECO:0000256" key="5">
    <source>
        <dbReference type="ARBA" id="ARBA00022833"/>
    </source>
</evidence>
<evidence type="ECO:0000256" key="2">
    <source>
        <dbReference type="ARBA" id="ARBA00022448"/>
    </source>
</evidence>
<evidence type="ECO:0000256" key="6">
    <source>
        <dbReference type="ARBA" id="ARBA00022927"/>
    </source>
</evidence>
<dbReference type="OrthoDB" id="26184at2759"/>
<keyword evidence="7" id="KW-0472">Membrane</keyword>
<evidence type="ECO:0000256" key="7">
    <source>
        <dbReference type="ARBA" id="ARBA00023136"/>
    </source>
</evidence>
<dbReference type="GO" id="GO:0006904">
    <property type="term" value="P:vesicle docking involved in exocytosis"/>
    <property type="evidence" value="ECO:0007669"/>
    <property type="project" value="TreeGrafter"/>
</dbReference>
<dbReference type="SUPFAM" id="SSF69322">
    <property type="entry name" value="Tricorn protease domain 2"/>
    <property type="match status" value="1"/>
</dbReference>
<dbReference type="Proteomes" id="UP000236928">
    <property type="component" value="Unassembled WGS sequence"/>
</dbReference>
<comment type="similarity">
    <text evidence="1">Belongs to the VPS11 family.</text>
</comment>
<dbReference type="GO" id="GO:0005768">
    <property type="term" value="C:endosome"/>
    <property type="evidence" value="ECO:0007669"/>
    <property type="project" value="TreeGrafter"/>
</dbReference>
<proteinExistence type="inferred from homology"/>
<dbReference type="GO" id="GO:0030897">
    <property type="term" value="C:HOPS complex"/>
    <property type="evidence" value="ECO:0007669"/>
    <property type="project" value="TreeGrafter"/>
</dbReference>
<evidence type="ECO:0000256" key="3">
    <source>
        <dbReference type="ARBA" id="ARBA00022723"/>
    </source>
</evidence>
<keyword evidence="10" id="KW-0175">Coiled coil</keyword>
<dbReference type="EMBL" id="JIBK01000003">
    <property type="protein sequence ID" value="POM82327.1"/>
    <property type="molecule type" value="Genomic_DNA"/>
</dbReference>
<dbReference type="PANTHER" id="PTHR23323:SF24">
    <property type="entry name" value="VACUOLAR PROTEIN SORTING-ASSOCIATED PROTEIN 11 HOMOLOG"/>
    <property type="match status" value="1"/>
</dbReference>
<evidence type="ECO:0000259" key="11">
    <source>
        <dbReference type="PROSITE" id="PS50089"/>
    </source>
</evidence>
<gene>
    <name evidence="12" type="ORF">CmeUKMEL1_01840</name>
</gene>
<dbReference type="Pfam" id="PF17122">
    <property type="entry name" value="zf-C3H2C3"/>
    <property type="match status" value="1"/>
</dbReference>
<evidence type="ECO:0000256" key="10">
    <source>
        <dbReference type="SAM" id="Coils"/>
    </source>
</evidence>
<evidence type="ECO:0000256" key="9">
    <source>
        <dbReference type="PROSITE-ProRule" id="PRU00175"/>
    </source>
</evidence>
<keyword evidence="5" id="KW-0862">Zinc</keyword>
<dbReference type="PANTHER" id="PTHR23323">
    <property type="entry name" value="VACUOLAR PROTEIN SORTING-ASSOCIATED PROTEIN"/>
    <property type="match status" value="1"/>
</dbReference>
<evidence type="ECO:0000256" key="4">
    <source>
        <dbReference type="ARBA" id="ARBA00022771"/>
    </source>
</evidence>
<dbReference type="VEuPathDB" id="CryptoDB:CmeUKMEL1_01840"/>
<dbReference type="Pfam" id="PF23341">
    <property type="entry name" value="PEP5_VPS11_N"/>
    <property type="match status" value="1"/>
</dbReference>
<comment type="caution">
    <text evidence="12">The sequence shown here is derived from an EMBL/GenBank/DDBJ whole genome shotgun (WGS) entry which is preliminary data.</text>
</comment>
<accession>A0A2P4YWZ0</accession>
<dbReference type="InterPro" id="IPR057307">
    <property type="entry name" value="PEP5_VPS11_N"/>
</dbReference>
<keyword evidence="2" id="KW-0813">Transport</keyword>
<keyword evidence="4 9" id="KW-0863">Zinc-finger</keyword>
<dbReference type="GO" id="GO:0015031">
    <property type="term" value="P:protein transport"/>
    <property type="evidence" value="ECO:0007669"/>
    <property type="project" value="UniProtKB-KW"/>
</dbReference>
<comment type="subcellular location">
    <subcellularLocation>
        <location evidence="8">Endomembrane system</location>
        <topology evidence="8">Peripheral membrane protein</topology>
        <orientation evidence="8">Cytoplasmic side</orientation>
    </subcellularLocation>
</comment>
<dbReference type="CDD" id="cd16688">
    <property type="entry name" value="RING-H2_Vps11"/>
    <property type="match status" value="1"/>
</dbReference>
<evidence type="ECO:0000313" key="13">
    <source>
        <dbReference type="Proteomes" id="UP000236928"/>
    </source>
</evidence>
<dbReference type="GO" id="GO:0048284">
    <property type="term" value="P:organelle fusion"/>
    <property type="evidence" value="ECO:0007669"/>
    <property type="project" value="TreeGrafter"/>
</dbReference>
<protein>
    <recommendedName>
        <fullName evidence="11">RING-type domain-containing protein</fullName>
    </recommendedName>
</protein>
<name>A0A2P4YWZ0_9CRYT</name>
<feature type="coiled-coil region" evidence="10">
    <location>
        <begin position="554"/>
        <end position="581"/>
    </location>
</feature>
<sequence>MESFRYFPFFEKKVVEGENYFSSTLDFEKLGLGSFITCSGNENSLWFGSGDGYIYEVGLRDGLLSIIESWKAYDITVFDIKYSQNTLITIGMDKNNMWKLKLYDCLDGNILSSRLENYQEVPIYKELGERGVTVFETCFDNQFVGLGTVDDFGVFILYGDFFGTDTYSSHFIELSEPCTGIHFIPSNTKEEYYIMVSTKNSIISYEIGVNTKFPKLIYSDTMGGARLNCSSILNSWTDDISQVSDVLVVFREEGLFCYHPVNGNCSALPTNHGNPIILSTFKNYLVLVSSPLNISSEYYSNSSREQIETVNTTLCDVTICNYLPELRCICYTGEFKNVSHIVKGLNMLFVLCSGSNVLPSSTSISNTNMVNKLDHTILERKQGIQSNILLPNSSSNTNHTGSTNNSTNNSYITNTNITIPNLLFHLEELNLFERIQILISKNLYDWALILAKNGNVSNSIYSQIQRAYGDWLCNIRKDYSGALNCYLNCLDSFSGDTSHVIHNFLQANRFDEAITYLKECVLIFRRKESTKNVISLTNSEDSRFPIAKDHITLLYRLFAQLDRLEDIMDFLQNKNLNEEIDNYEVETAIDMCRNYNKFEMAGKIAEIFQFHDKYMQIQLEDRRSPSEALEYLEDINLDEPQKLSLILKYGPILINKIQKQTTKFIKNLVIENNMPIDVFLPIFVNHDHLLLEMAWDVLNNEGKKLQIELEDIEKISEELCIHLLQVSLRQEPKSEMWAKLILERLIRIDNSENWHSILCICIYYKYISGVFYISQHCNLHQFAITELIKKGEIKDLIEFCSLFGNKDPFIWQESLCLVIKKLSENTNIKENIELREYLKAILENVHSLKLISPLSILEILSKYLVNDNISSDERFNLLTFEIIKPILALCSDYNNENLSENNRNSLSDINEINRMKKEIKDLKMMPKILNTSRCNQCHLPLELPIIHFLCDHSFHRYCLLQQDQCPLCSSDQKTKIRLLKQRENQQINKDQFFKFMKGDTDNSLGFDHISKSLSVLFK</sequence>
<keyword evidence="3" id="KW-0479">Metal-binding</keyword>
<dbReference type="Pfam" id="PF23356">
    <property type="entry name" value="TPR_PEP5_VPS11"/>
    <property type="match status" value="1"/>
</dbReference>
<keyword evidence="13" id="KW-1185">Reference proteome</keyword>
<feature type="domain" description="RING-type" evidence="11">
    <location>
        <begin position="934"/>
        <end position="969"/>
    </location>
</feature>
<evidence type="ECO:0000256" key="1">
    <source>
        <dbReference type="ARBA" id="ARBA00007070"/>
    </source>
</evidence>
<reference evidence="12 13" key="1">
    <citation type="submission" date="2014-04" db="EMBL/GenBank/DDBJ databases">
        <title>Comparative Genomics of Cryptosporidium Species.</title>
        <authorList>
            <person name="Silva J.C."/>
            <person name="Su Q."/>
            <person name="Chalmers R."/>
            <person name="Chibucos M.C."/>
            <person name="Elwin K."/>
            <person name="Godinez A."/>
            <person name="Guo F."/>
            <person name="Huynh K."/>
            <person name="Orvis J."/>
            <person name="Ott S."/>
            <person name="Sadzewicz L."/>
            <person name="Sengamalay N."/>
            <person name="Shetty A."/>
            <person name="Sun M."/>
            <person name="Tallon L."/>
            <person name="Xiao L."/>
            <person name="Zhang H."/>
            <person name="Fraser C.M."/>
            <person name="Zhu G."/>
            <person name="Kissinger J."/>
            <person name="Widmer G."/>
        </authorList>
    </citation>
    <scope>NUCLEOTIDE SEQUENCE [LARGE SCALE GENOMIC DNA]</scope>
    <source>
        <strain evidence="12 13">UKMEL1</strain>
    </source>
</reference>
<evidence type="ECO:0000256" key="8">
    <source>
        <dbReference type="ARBA" id="ARBA00029433"/>
    </source>
</evidence>
<dbReference type="SUPFAM" id="SSF57850">
    <property type="entry name" value="RING/U-box"/>
    <property type="match status" value="1"/>
</dbReference>
<dbReference type="PROSITE" id="PS50089">
    <property type="entry name" value="ZF_RING_2"/>
    <property type="match status" value="1"/>
</dbReference>